<dbReference type="AlphaFoldDB" id="A0A9Q0YXE2"/>
<evidence type="ECO:0000313" key="1">
    <source>
        <dbReference type="EMBL" id="KAJ6713428.1"/>
    </source>
</evidence>
<evidence type="ECO:0000313" key="2">
    <source>
        <dbReference type="Proteomes" id="UP001151532"/>
    </source>
</evidence>
<reference evidence="1" key="1">
    <citation type="submission" date="2022-11" db="EMBL/GenBank/DDBJ databases">
        <authorList>
            <person name="Hyden B.L."/>
            <person name="Feng K."/>
            <person name="Yates T."/>
            <person name="Jawdy S."/>
            <person name="Smart L.B."/>
            <person name="Muchero W."/>
        </authorList>
    </citation>
    <scope>NUCLEOTIDE SEQUENCE</scope>
    <source>
        <tissue evidence="1">Shoot tip</tissue>
    </source>
</reference>
<accession>A0A9Q0YXE2</accession>
<dbReference type="EMBL" id="JAPFFK010000015">
    <property type="protein sequence ID" value="KAJ6713428.1"/>
    <property type="molecule type" value="Genomic_DNA"/>
</dbReference>
<protein>
    <submittedName>
        <fullName evidence="1">Uncharacterized protein</fullName>
    </submittedName>
</protein>
<proteinExistence type="predicted"/>
<gene>
    <name evidence="1" type="ORF">OIU79_009419</name>
</gene>
<dbReference type="Proteomes" id="UP001151532">
    <property type="component" value="Chromosome 1"/>
</dbReference>
<comment type="caution">
    <text evidence="1">The sequence shown here is derived from an EMBL/GenBank/DDBJ whole genome shotgun (WGS) entry which is preliminary data.</text>
</comment>
<name>A0A9Q0YXE2_SALPP</name>
<keyword evidence="2" id="KW-1185">Reference proteome</keyword>
<sequence>MDIKSLIYQSAEVETNCGEITRQHSEKVKTVSKPVNITTQSLLSISISYFGLKHRNLIEAHISPLPNLYIFVMGNIPFT</sequence>
<organism evidence="1 2">
    <name type="scientific">Salix purpurea</name>
    <name type="common">Purple osier willow</name>
    <dbReference type="NCBI Taxonomy" id="77065"/>
    <lineage>
        <taxon>Eukaryota</taxon>
        <taxon>Viridiplantae</taxon>
        <taxon>Streptophyta</taxon>
        <taxon>Embryophyta</taxon>
        <taxon>Tracheophyta</taxon>
        <taxon>Spermatophyta</taxon>
        <taxon>Magnoliopsida</taxon>
        <taxon>eudicotyledons</taxon>
        <taxon>Gunneridae</taxon>
        <taxon>Pentapetalae</taxon>
        <taxon>rosids</taxon>
        <taxon>fabids</taxon>
        <taxon>Malpighiales</taxon>
        <taxon>Salicaceae</taxon>
        <taxon>Saliceae</taxon>
        <taxon>Salix</taxon>
    </lineage>
</organism>
<reference evidence="1" key="2">
    <citation type="journal article" date="2023" name="Int. J. Mol. Sci.">
        <title>De Novo Assembly and Annotation of 11 Diverse Shrub Willow (Salix) Genomes Reveals Novel Gene Organization in Sex-Linked Regions.</title>
        <authorList>
            <person name="Hyden B."/>
            <person name="Feng K."/>
            <person name="Yates T.B."/>
            <person name="Jawdy S."/>
            <person name="Cereghino C."/>
            <person name="Smart L.B."/>
            <person name="Muchero W."/>
        </authorList>
    </citation>
    <scope>NUCLEOTIDE SEQUENCE</scope>
    <source>
        <tissue evidence="1">Shoot tip</tissue>
    </source>
</reference>